<dbReference type="Proteomes" id="UP000198393">
    <property type="component" value="Unassembled WGS sequence"/>
</dbReference>
<accession>A0A239HRK9</accession>
<name>A0A239HRK9_EKHLU</name>
<protein>
    <submittedName>
        <fullName evidence="3">Sensor domain CHASE2-containing protein</fullName>
    </submittedName>
</protein>
<gene>
    <name evidence="3" type="ORF">SAMN05421640_1465</name>
</gene>
<dbReference type="Pfam" id="PF05226">
    <property type="entry name" value="CHASE2"/>
    <property type="match status" value="1"/>
</dbReference>
<feature type="transmembrane region" description="Helical" evidence="1">
    <location>
        <begin position="316"/>
        <end position="340"/>
    </location>
</feature>
<feature type="domain" description="CHASE2" evidence="2">
    <location>
        <begin position="71"/>
        <end position="286"/>
    </location>
</feature>
<feature type="transmembrane region" description="Helical" evidence="1">
    <location>
        <begin position="290"/>
        <end position="307"/>
    </location>
</feature>
<reference evidence="3 4" key="1">
    <citation type="submission" date="2017-06" db="EMBL/GenBank/DDBJ databases">
        <authorList>
            <person name="Kim H.J."/>
            <person name="Triplett B.A."/>
        </authorList>
    </citation>
    <scope>NUCLEOTIDE SEQUENCE [LARGE SCALE GENOMIC DNA]</scope>
    <source>
        <strain evidence="3 4">DSM 19307</strain>
    </source>
</reference>
<evidence type="ECO:0000259" key="2">
    <source>
        <dbReference type="Pfam" id="PF05226"/>
    </source>
</evidence>
<dbReference type="EMBL" id="FZPD01000002">
    <property type="protein sequence ID" value="SNS84007.1"/>
    <property type="molecule type" value="Genomic_DNA"/>
</dbReference>
<keyword evidence="1" id="KW-0812">Transmembrane</keyword>
<evidence type="ECO:0000313" key="3">
    <source>
        <dbReference type="EMBL" id="SNS84007.1"/>
    </source>
</evidence>
<feature type="transmembrane region" description="Helical" evidence="1">
    <location>
        <begin position="405"/>
        <end position="423"/>
    </location>
</feature>
<proteinExistence type="predicted"/>
<dbReference type="RefSeq" id="WP_179213331.1">
    <property type="nucleotide sequence ID" value="NZ_FZPD01000002.1"/>
</dbReference>
<organism evidence="3 4">
    <name type="scientific">Ekhidna lutea</name>
    <dbReference type="NCBI Taxonomy" id="447679"/>
    <lineage>
        <taxon>Bacteria</taxon>
        <taxon>Pseudomonadati</taxon>
        <taxon>Bacteroidota</taxon>
        <taxon>Cytophagia</taxon>
        <taxon>Cytophagales</taxon>
        <taxon>Reichenbachiellaceae</taxon>
        <taxon>Ekhidna</taxon>
    </lineage>
</organism>
<keyword evidence="1" id="KW-1133">Transmembrane helix</keyword>
<keyword evidence="4" id="KW-1185">Reference proteome</keyword>
<evidence type="ECO:0000256" key="1">
    <source>
        <dbReference type="SAM" id="Phobius"/>
    </source>
</evidence>
<evidence type="ECO:0000313" key="4">
    <source>
        <dbReference type="Proteomes" id="UP000198393"/>
    </source>
</evidence>
<feature type="transmembrane region" description="Helical" evidence="1">
    <location>
        <begin position="346"/>
        <end position="367"/>
    </location>
</feature>
<keyword evidence="1" id="KW-0472">Membrane</keyword>
<sequence>MKYKIWHAANATILSLLVAFFTLDVVSYVPYLDSFVDPVLDWDFTDHYYDDFDDSKVPIDTSLVIVNIGYLDRAGIADLITKVNKEEPLAIGLHLFFNERRDSLQDKKLKNAIDNTGDLIMIKGYNSSTNASRDSHPYFTENAIITYSDIQDDKLGIMRSFRPKIKIADNDYWHIAVEMASLINPSSKNTISERNKEIEFIKFHGREFNFSILDHDITDFSSVKNKVVLLGFLGGPSIYDYSFEDNFFTPLKFEIMGNRIPDMYATTIIANSVKMIIEEDFIDYSQHLDIYGSLILCFLITLGYAYLHNHTKHNLLLARFISLGLIVLLIYSTLTLFTYYNFKFDISAVILFLLIGSDMYEFYFRYYQQSLDGYSIRSMRVAFLSFIGLVGIIILAVFFGWHMMFSLLSFAFVIYFVSLKIWLHLNAPTDS</sequence>
<dbReference type="InterPro" id="IPR007890">
    <property type="entry name" value="CHASE2"/>
</dbReference>
<feature type="transmembrane region" description="Helical" evidence="1">
    <location>
        <begin position="379"/>
        <end position="399"/>
    </location>
</feature>
<dbReference type="AlphaFoldDB" id="A0A239HRK9"/>